<sequence length="461" mass="51751">MLENNLAMLSKFLNVARAVYKLNLTNLKRKQMGKKLDALGNVMLVIEAGSLAASIMGLENPLDTEGNKMRAELEEINSKLDTLIDLTEQELEMLNEILEDLQEIKADIAWQGVITDLSKSFSNLQYLYEKMVSPDLDIDTWMERASDSQCGIEFALFEINKSIMGQGILDTPSLMGARMDVLRAKSGLPQSVRYYSTIYWYHILAWYLRGIAVWACLKKTESADVSAMEAWQSARELEITEMQAYVKDLISSEKGELKSSTASSDTLPISNGLFSKSVEFINAKQQAQKGWVLVGVGVEKKRQGIYLQNYVAKWEDVQNGTVDVNNMNTYRSHNPSAYKNSENSIYVNKGVKFQEFMAPENRVLSGVTFHPTSTGKYLELKIFTRPVDGIEELDETSDHSSSNGTNVSKRPFITAHQIATGKVQGDPISPIRGIRLYFDSETNSVKVGVFTQYWQDISVSV</sequence>
<evidence type="ECO:0008006" key="4">
    <source>
        <dbReference type="Google" id="ProtNLM"/>
    </source>
</evidence>
<reference evidence="2 3" key="1">
    <citation type="submission" date="2019-05" db="EMBL/GenBank/DDBJ databases">
        <title>Draft genome sequence of Pelagicola sp. DSW4-44.</title>
        <authorList>
            <person name="Oh J."/>
        </authorList>
    </citation>
    <scope>NUCLEOTIDE SEQUENCE [LARGE SCALE GENOMIC DNA]</scope>
    <source>
        <strain evidence="2 3">DSW4-44</strain>
    </source>
</reference>
<comment type="caution">
    <text evidence="2">The sequence shown here is derived from an EMBL/GenBank/DDBJ whole genome shotgun (WGS) entry which is preliminary data.</text>
</comment>
<dbReference type="Proteomes" id="UP000305041">
    <property type="component" value="Unassembled WGS sequence"/>
</dbReference>
<dbReference type="EMBL" id="VAUA01000002">
    <property type="protein sequence ID" value="TLP68088.1"/>
    <property type="molecule type" value="Genomic_DNA"/>
</dbReference>
<feature type="coiled-coil region" evidence="1">
    <location>
        <begin position="70"/>
        <end position="104"/>
    </location>
</feature>
<gene>
    <name evidence="2" type="ORF">FEE96_06130</name>
</gene>
<evidence type="ECO:0000313" key="2">
    <source>
        <dbReference type="EMBL" id="TLP68088.1"/>
    </source>
</evidence>
<accession>A0ABY2V4J4</accession>
<name>A0ABY2V4J4_9RHOB</name>
<keyword evidence="3" id="KW-1185">Reference proteome</keyword>
<keyword evidence="1" id="KW-0175">Coiled coil</keyword>
<proteinExistence type="predicted"/>
<organism evidence="2 3">
    <name type="scientific">Parasedimentitalea maritima</name>
    <dbReference type="NCBI Taxonomy" id="2578117"/>
    <lineage>
        <taxon>Bacteria</taxon>
        <taxon>Pseudomonadati</taxon>
        <taxon>Pseudomonadota</taxon>
        <taxon>Alphaproteobacteria</taxon>
        <taxon>Rhodobacterales</taxon>
        <taxon>Paracoccaceae</taxon>
        <taxon>Parasedimentitalea</taxon>
    </lineage>
</organism>
<evidence type="ECO:0000313" key="3">
    <source>
        <dbReference type="Proteomes" id="UP000305041"/>
    </source>
</evidence>
<protein>
    <recommendedName>
        <fullName evidence="4">Pesticidal crystal protein N-terminal domain-containing protein</fullName>
    </recommendedName>
</protein>
<evidence type="ECO:0000256" key="1">
    <source>
        <dbReference type="SAM" id="Coils"/>
    </source>
</evidence>